<dbReference type="EMBL" id="JACIJR010000002">
    <property type="protein sequence ID" value="MBB5728202.1"/>
    <property type="molecule type" value="Genomic_DNA"/>
</dbReference>
<sequence length="188" mass="20529">MAKTWLADRIRAIMPAREELEANRLLRPVAHLLLRPALWRFTRRSVPRAIGIGLTVGIFVMIPVVQPLSAAMLAIPFRANVPLTTGTTFLSNPLTTPLIVIASLWIASALFGMETDPGSVMRMIHAGATFADWKHWLLSSAAPGLLAGLTVLAIGMGVAGYAIATIGWRIWIGHKWHARGRERALRGL</sequence>
<evidence type="ECO:0000313" key="3">
    <source>
        <dbReference type="EMBL" id="MBB5728202.1"/>
    </source>
</evidence>
<feature type="transmembrane region" description="Helical" evidence="1">
    <location>
        <begin position="144"/>
        <end position="171"/>
    </location>
</feature>
<keyword evidence="1" id="KW-1133">Transmembrane helix</keyword>
<feature type="transmembrane region" description="Helical" evidence="1">
    <location>
        <begin position="49"/>
        <end position="74"/>
    </location>
</feature>
<protein>
    <recommendedName>
        <fullName evidence="2">DUF2062 domain-containing protein</fullName>
    </recommendedName>
</protein>
<feature type="domain" description="DUF2062" evidence="2">
    <location>
        <begin position="26"/>
        <end position="177"/>
    </location>
</feature>
<keyword evidence="1" id="KW-0472">Membrane</keyword>
<proteinExistence type="predicted"/>
<gene>
    <name evidence="3" type="ORF">FHS99_000672</name>
</gene>
<comment type="caution">
    <text evidence="3">The sequence shown here is derived from an EMBL/GenBank/DDBJ whole genome shotgun (WGS) entry which is preliminary data.</text>
</comment>
<name>A0A7W9BQF1_9SPHN</name>
<evidence type="ECO:0000313" key="4">
    <source>
        <dbReference type="Proteomes" id="UP000546701"/>
    </source>
</evidence>
<keyword evidence="4" id="KW-1185">Reference proteome</keyword>
<evidence type="ECO:0000259" key="2">
    <source>
        <dbReference type="Pfam" id="PF09835"/>
    </source>
</evidence>
<dbReference type="PANTHER" id="PTHR40547">
    <property type="entry name" value="SLL0298 PROTEIN"/>
    <property type="match status" value="1"/>
</dbReference>
<dbReference type="Proteomes" id="UP000546701">
    <property type="component" value="Unassembled WGS sequence"/>
</dbReference>
<keyword evidence="1" id="KW-0812">Transmembrane</keyword>
<evidence type="ECO:0000256" key="1">
    <source>
        <dbReference type="SAM" id="Phobius"/>
    </source>
</evidence>
<dbReference type="InterPro" id="IPR018639">
    <property type="entry name" value="DUF2062"/>
</dbReference>
<dbReference type="Pfam" id="PF09835">
    <property type="entry name" value="DUF2062"/>
    <property type="match status" value="1"/>
</dbReference>
<dbReference type="RefSeq" id="WP_229673608.1">
    <property type="nucleotide sequence ID" value="NZ_BMJP01000001.1"/>
</dbReference>
<accession>A0A7W9BQF1</accession>
<dbReference type="PANTHER" id="PTHR40547:SF1">
    <property type="entry name" value="SLL0298 PROTEIN"/>
    <property type="match status" value="1"/>
</dbReference>
<feature type="transmembrane region" description="Helical" evidence="1">
    <location>
        <begin position="94"/>
        <end position="113"/>
    </location>
</feature>
<reference evidence="3 4" key="1">
    <citation type="submission" date="2020-08" db="EMBL/GenBank/DDBJ databases">
        <title>Genomic Encyclopedia of Type Strains, Phase IV (KMG-IV): sequencing the most valuable type-strain genomes for metagenomic binning, comparative biology and taxonomic classification.</title>
        <authorList>
            <person name="Goeker M."/>
        </authorList>
    </citation>
    <scope>NUCLEOTIDE SEQUENCE [LARGE SCALE GENOMIC DNA]</scope>
    <source>
        <strain evidence="3 4">DSM 103336</strain>
    </source>
</reference>
<dbReference type="AlphaFoldDB" id="A0A7W9BQF1"/>
<organism evidence="3 4">
    <name type="scientific">Sphingomonas prati</name>
    <dbReference type="NCBI Taxonomy" id="1843237"/>
    <lineage>
        <taxon>Bacteria</taxon>
        <taxon>Pseudomonadati</taxon>
        <taxon>Pseudomonadota</taxon>
        <taxon>Alphaproteobacteria</taxon>
        <taxon>Sphingomonadales</taxon>
        <taxon>Sphingomonadaceae</taxon>
        <taxon>Sphingomonas</taxon>
    </lineage>
</organism>